<evidence type="ECO:0000313" key="3">
    <source>
        <dbReference type="EMBL" id="KAI7837322.1"/>
    </source>
</evidence>
<dbReference type="PANTHER" id="PTHR31902">
    <property type="entry name" value="ACTIN PATCHES DISTAL PROTEIN 1"/>
    <property type="match status" value="1"/>
</dbReference>
<feature type="region of interest" description="Disordered" evidence="1">
    <location>
        <begin position="300"/>
        <end position="324"/>
    </location>
</feature>
<evidence type="ECO:0000313" key="4">
    <source>
        <dbReference type="Proteomes" id="UP001205105"/>
    </source>
</evidence>
<keyword evidence="2" id="KW-0732">Signal</keyword>
<dbReference type="CDD" id="cd03062">
    <property type="entry name" value="TRX_Fd_Sucrase"/>
    <property type="match status" value="1"/>
</dbReference>
<name>A0AAD5H2U3_9CHLO</name>
<proteinExistence type="predicted"/>
<dbReference type="InterPro" id="IPR036249">
    <property type="entry name" value="Thioredoxin-like_sf"/>
</dbReference>
<dbReference type="Pfam" id="PF06999">
    <property type="entry name" value="Suc_Fer-like"/>
    <property type="match status" value="1"/>
</dbReference>
<dbReference type="InterPro" id="IPR009737">
    <property type="entry name" value="Aim32/Apd1-like"/>
</dbReference>
<dbReference type="Proteomes" id="UP001205105">
    <property type="component" value="Unassembled WGS sequence"/>
</dbReference>
<dbReference type="Gene3D" id="3.40.30.10">
    <property type="entry name" value="Glutaredoxin"/>
    <property type="match status" value="1"/>
</dbReference>
<accession>A0AAD5H2U3</accession>
<feature type="compositionally biased region" description="Acidic residues" evidence="1">
    <location>
        <begin position="304"/>
        <end position="322"/>
    </location>
</feature>
<keyword evidence="4" id="KW-1185">Reference proteome</keyword>
<feature type="signal peptide" evidence="2">
    <location>
        <begin position="1"/>
        <end position="25"/>
    </location>
</feature>
<feature type="chain" id="PRO_5042211300" evidence="2">
    <location>
        <begin position="26"/>
        <end position="345"/>
    </location>
</feature>
<reference evidence="3" key="1">
    <citation type="submission" date="2020-11" db="EMBL/GenBank/DDBJ databases">
        <title>Chlorella ohadii genome sequencing and assembly.</title>
        <authorList>
            <person name="Murik O."/>
            <person name="Treves H."/>
            <person name="Kedem I."/>
            <person name="Shotland Y."/>
            <person name="Kaplan A."/>
        </authorList>
    </citation>
    <scope>NUCLEOTIDE SEQUENCE</scope>
    <source>
        <strain evidence="3">1</strain>
    </source>
</reference>
<dbReference type="SUPFAM" id="SSF52833">
    <property type="entry name" value="Thioredoxin-like"/>
    <property type="match status" value="1"/>
</dbReference>
<sequence>MLQQGRRSLLSTLLGRRALSCACAAADPAVSAPEPGTVQEYHQHIAIQLPRPPAGGGQAAAAAEQPGAWWPELVEREPAVVAAFAAVARHQGAIGGRVKITAVEELAGSDGRAVAGPGPQPGTVNLLAFPAGLRFEGVPLEQVGVAVALATADNPSLLPLRATERKAVEARQAPAANLTLLVCCHSARDARCGQLGPPLAAALRQLVRQRGLQDQVSVLATSHIGGHKYAGNVIAYSAMHPCDGDWFGGVNAGNAAAFLDALLDVELGVDGGAEDPALRPFWRGRMGLSKEEQLDLFEQGGAVEDLEEVGSEAEEEEEDAEEMERLAAALEQRLHERGRSGQRPI</sequence>
<protein>
    <submittedName>
        <fullName evidence="3">Uncharacterized protein</fullName>
    </submittedName>
</protein>
<gene>
    <name evidence="3" type="ORF">COHA_008837</name>
</gene>
<comment type="caution">
    <text evidence="3">The sequence shown here is derived from an EMBL/GenBank/DDBJ whole genome shotgun (WGS) entry which is preliminary data.</text>
</comment>
<dbReference type="EMBL" id="JADXDR010000156">
    <property type="protein sequence ID" value="KAI7837322.1"/>
    <property type="molecule type" value="Genomic_DNA"/>
</dbReference>
<evidence type="ECO:0000256" key="2">
    <source>
        <dbReference type="SAM" id="SignalP"/>
    </source>
</evidence>
<dbReference type="AlphaFoldDB" id="A0AAD5H2U3"/>
<dbReference type="PANTHER" id="PTHR31902:SF14">
    <property type="entry name" value="ACTIN PATCHES DISTAL PROTEIN 1"/>
    <property type="match status" value="1"/>
</dbReference>
<evidence type="ECO:0000256" key="1">
    <source>
        <dbReference type="SAM" id="MobiDB-lite"/>
    </source>
</evidence>
<organism evidence="3 4">
    <name type="scientific">Chlorella ohadii</name>
    <dbReference type="NCBI Taxonomy" id="2649997"/>
    <lineage>
        <taxon>Eukaryota</taxon>
        <taxon>Viridiplantae</taxon>
        <taxon>Chlorophyta</taxon>
        <taxon>core chlorophytes</taxon>
        <taxon>Trebouxiophyceae</taxon>
        <taxon>Chlorellales</taxon>
        <taxon>Chlorellaceae</taxon>
        <taxon>Chlorella clade</taxon>
        <taxon>Chlorella</taxon>
    </lineage>
</organism>